<proteinExistence type="predicted"/>
<name>A0ABP8IIK8_9BACT</name>
<accession>A0ABP8IIK8</accession>
<sequence>MKFTVAYPAISLWGVGPFTPAQPGGRPVVLKMRVRVPFTPNPGSTDKK</sequence>
<protein>
    <submittedName>
        <fullName evidence="1">Uncharacterized protein</fullName>
    </submittedName>
</protein>
<reference evidence="2" key="1">
    <citation type="journal article" date="2019" name="Int. J. Syst. Evol. Microbiol.">
        <title>The Global Catalogue of Microorganisms (GCM) 10K type strain sequencing project: providing services to taxonomists for standard genome sequencing and annotation.</title>
        <authorList>
            <consortium name="The Broad Institute Genomics Platform"/>
            <consortium name="The Broad Institute Genome Sequencing Center for Infectious Disease"/>
            <person name="Wu L."/>
            <person name="Ma J."/>
        </authorList>
    </citation>
    <scope>NUCLEOTIDE SEQUENCE [LARGE SCALE GENOMIC DNA]</scope>
    <source>
        <strain evidence="2">JCM 17923</strain>
    </source>
</reference>
<evidence type="ECO:0000313" key="1">
    <source>
        <dbReference type="EMBL" id="GAA4359394.1"/>
    </source>
</evidence>
<gene>
    <name evidence="1" type="ORF">GCM10023185_25940</name>
</gene>
<keyword evidence="2" id="KW-1185">Reference proteome</keyword>
<dbReference type="EMBL" id="BAABGZ010000029">
    <property type="protein sequence ID" value="GAA4359394.1"/>
    <property type="molecule type" value="Genomic_DNA"/>
</dbReference>
<comment type="caution">
    <text evidence="1">The sequence shown here is derived from an EMBL/GenBank/DDBJ whole genome shotgun (WGS) entry which is preliminary data.</text>
</comment>
<dbReference type="RefSeq" id="WP_345236487.1">
    <property type="nucleotide sequence ID" value="NZ_BAABGZ010000029.1"/>
</dbReference>
<dbReference type="Proteomes" id="UP001501153">
    <property type="component" value="Unassembled WGS sequence"/>
</dbReference>
<organism evidence="1 2">
    <name type="scientific">Hymenobacter saemangeumensis</name>
    <dbReference type="NCBI Taxonomy" id="1084522"/>
    <lineage>
        <taxon>Bacteria</taxon>
        <taxon>Pseudomonadati</taxon>
        <taxon>Bacteroidota</taxon>
        <taxon>Cytophagia</taxon>
        <taxon>Cytophagales</taxon>
        <taxon>Hymenobacteraceae</taxon>
        <taxon>Hymenobacter</taxon>
    </lineage>
</organism>
<evidence type="ECO:0000313" key="2">
    <source>
        <dbReference type="Proteomes" id="UP001501153"/>
    </source>
</evidence>